<accession>I0Z3N9</accession>
<reference evidence="3 4" key="1">
    <citation type="journal article" date="2012" name="Genome Biol.">
        <title>The genome of the polar eukaryotic microalga coccomyxa subellipsoidea reveals traits of cold adaptation.</title>
        <authorList>
            <person name="Blanc G."/>
            <person name="Agarkova I."/>
            <person name="Grimwood J."/>
            <person name="Kuo A."/>
            <person name="Brueggeman A."/>
            <person name="Dunigan D."/>
            <person name="Gurnon J."/>
            <person name="Ladunga I."/>
            <person name="Lindquist E."/>
            <person name="Lucas S."/>
            <person name="Pangilinan J."/>
            <person name="Proschold T."/>
            <person name="Salamov A."/>
            <person name="Schmutz J."/>
            <person name="Weeks D."/>
            <person name="Yamada T."/>
            <person name="Claverie J.M."/>
            <person name="Grigoriev I."/>
            <person name="Van Etten J."/>
            <person name="Lomsadze A."/>
            <person name="Borodovsky M."/>
        </authorList>
    </citation>
    <scope>NUCLEOTIDE SEQUENCE [LARGE SCALE GENOMIC DNA]</scope>
    <source>
        <strain evidence="3 4">C-169</strain>
    </source>
</reference>
<feature type="compositionally biased region" description="Acidic residues" evidence="1">
    <location>
        <begin position="1"/>
        <end position="13"/>
    </location>
</feature>
<dbReference type="AlphaFoldDB" id="I0Z3N9"/>
<dbReference type="GO" id="GO:0000725">
    <property type="term" value="P:recombinational repair"/>
    <property type="evidence" value="ECO:0007669"/>
    <property type="project" value="InterPro"/>
</dbReference>
<proteinExistence type="predicted"/>
<dbReference type="RefSeq" id="XP_005649802.1">
    <property type="nucleotide sequence ID" value="XM_005649745.1"/>
</dbReference>
<evidence type="ECO:0000256" key="1">
    <source>
        <dbReference type="SAM" id="MobiDB-lite"/>
    </source>
</evidence>
<dbReference type="GeneID" id="17043260"/>
<feature type="compositionally biased region" description="Polar residues" evidence="1">
    <location>
        <begin position="26"/>
        <end position="37"/>
    </location>
</feature>
<feature type="compositionally biased region" description="Polar residues" evidence="1">
    <location>
        <begin position="48"/>
        <end position="61"/>
    </location>
</feature>
<name>I0Z3N9_COCSC</name>
<evidence type="ECO:0000313" key="3">
    <source>
        <dbReference type="EMBL" id="EIE25258.1"/>
    </source>
</evidence>
<protein>
    <recommendedName>
        <fullName evidence="2">Homologous recombination OB-fold protein OB-fold domain-containing protein</fullName>
    </recommendedName>
</protein>
<sequence>MDDVDELDLDDDFFSPAQPLAGFPWNLNSTTKTSSAGGPSIAPAKLQDTPSAAVSKGSNASHRAPLKPLATLLQVPDFPRSARTLTPPTHPPYSGAAQRTEASPAVAQSGAHRVTKRPAEGHSLFSSKRIEIDRRQNTAASLRSDAQQQRQTLQTVLLSKEKAGKAGSLVVMLESFSLTGCGDAFAKVKDPTTPSMGAGIDRKVLQSFRLDPGTVLVLKQVSYLKMSNVPYLCVTPPNVLRVSLNNLS</sequence>
<organism evidence="3 4">
    <name type="scientific">Coccomyxa subellipsoidea (strain C-169)</name>
    <name type="common">Green microalga</name>
    <dbReference type="NCBI Taxonomy" id="574566"/>
    <lineage>
        <taxon>Eukaryota</taxon>
        <taxon>Viridiplantae</taxon>
        <taxon>Chlorophyta</taxon>
        <taxon>core chlorophytes</taxon>
        <taxon>Trebouxiophyceae</taxon>
        <taxon>Trebouxiophyceae incertae sedis</taxon>
        <taxon>Coccomyxaceae</taxon>
        <taxon>Coccomyxa</taxon>
        <taxon>Coccomyxa subellipsoidea</taxon>
    </lineage>
</organism>
<feature type="region of interest" description="Disordered" evidence="1">
    <location>
        <begin position="1"/>
        <end position="130"/>
    </location>
</feature>
<dbReference type="OrthoDB" id="21443at2759"/>
<feature type="domain" description="Homologous recombination OB-fold protein OB-fold" evidence="2">
    <location>
        <begin position="165"/>
        <end position="243"/>
    </location>
</feature>
<dbReference type="Proteomes" id="UP000007264">
    <property type="component" value="Unassembled WGS sequence"/>
</dbReference>
<dbReference type="PANTHER" id="PTHR14523:SF1">
    <property type="entry name" value="HOMOLOGOUS RECOMBINATION OB-FOLD PROTEIN"/>
    <property type="match status" value="1"/>
</dbReference>
<dbReference type="Pfam" id="PF15072">
    <property type="entry name" value="HROB"/>
    <property type="match status" value="1"/>
</dbReference>
<dbReference type="EMBL" id="AGSI01000004">
    <property type="protein sequence ID" value="EIE25258.1"/>
    <property type="molecule type" value="Genomic_DNA"/>
</dbReference>
<evidence type="ECO:0000259" key="2">
    <source>
        <dbReference type="Pfam" id="PF15072"/>
    </source>
</evidence>
<dbReference type="KEGG" id="csl:COCSUDRAFT_61489"/>
<keyword evidence="4" id="KW-1185">Reference proteome</keyword>
<comment type="caution">
    <text evidence="3">The sequence shown here is derived from an EMBL/GenBank/DDBJ whole genome shotgun (WGS) entry which is preliminary data.</text>
</comment>
<gene>
    <name evidence="3" type="ORF">COCSUDRAFT_61489</name>
</gene>
<dbReference type="PANTHER" id="PTHR14523">
    <property type="entry name" value="UNCHARACTERIZED PROTEIN C17ORF53 HOMOLOG"/>
    <property type="match status" value="1"/>
</dbReference>
<dbReference type="eggNOG" id="ENOG502SD3H">
    <property type="taxonomic scope" value="Eukaryota"/>
</dbReference>
<evidence type="ECO:0000313" key="4">
    <source>
        <dbReference type="Proteomes" id="UP000007264"/>
    </source>
</evidence>
<dbReference type="InterPro" id="IPR028045">
    <property type="entry name" value="HROB"/>
</dbReference>
<dbReference type="InterPro" id="IPR058570">
    <property type="entry name" value="HROB_OB"/>
</dbReference>